<evidence type="ECO:0000313" key="5">
    <source>
        <dbReference type="Proteomes" id="UP000070598"/>
    </source>
</evidence>
<organism evidence="1 6">
    <name type="scientific">Carbonactinospora thermoautotrophica</name>
    <dbReference type="NCBI Taxonomy" id="1469144"/>
    <lineage>
        <taxon>Bacteria</taxon>
        <taxon>Bacillati</taxon>
        <taxon>Actinomycetota</taxon>
        <taxon>Actinomycetes</taxon>
        <taxon>Kitasatosporales</taxon>
        <taxon>Carbonactinosporaceae</taxon>
        <taxon>Carbonactinospora</taxon>
    </lineage>
</organism>
<keyword evidence="4" id="KW-1185">Reference proteome</keyword>
<dbReference type="OrthoDB" id="3872283at2"/>
<protein>
    <recommendedName>
        <fullName evidence="7">YwqJ-like deaminase</fullName>
    </recommendedName>
</protein>
<comment type="caution">
    <text evidence="1">The sequence shown here is derived from an EMBL/GenBank/DDBJ whole genome shotgun (WGS) entry which is preliminary data.</text>
</comment>
<gene>
    <name evidence="2" type="ORF">LI90_3008</name>
    <name evidence="1" type="ORF">TH66_14185</name>
    <name evidence="3" type="ORF">TR74_02165</name>
</gene>
<evidence type="ECO:0000313" key="3">
    <source>
        <dbReference type="EMBL" id="KWX10681.1"/>
    </source>
</evidence>
<proteinExistence type="predicted"/>
<dbReference type="Proteomes" id="UP000070598">
    <property type="component" value="Unassembled WGS sequence"/>
</dbReference>
<accession>A0A132MQH0</accession>
<evidence type="ECO:0000313" key="1">
    <source>
        <dbReference type="EMBL" id="KWX00083.1"/>
    </source>
</evidence>
<sequence>MTYELPNVAGALLWDGQVYAHTAVKGDREPNLHPHVRDFLARLPAERRERYAGRCPEVVLVSDRLWALDARREAESLEPLSAEEAREALRGARLTLCRVREPGDPAHGTYQQPCRTCDALLTAFGIEVVR</sequence>
<dbReference type="InterPro" id="IPR025968">
    <property type="entry name" value="YwqJ_deaminase"/>
</dbReference>
<reference evidence="5" key="2">
    <citation type="submission" date="2015-02" db="EMBL/GenBank/DDBJ databases">
        <title>Physiological reanalysis, assessment of diazotrophy, and genome sequences of multiple isolates of Streptomyces thermoautotrophicus.</title>
        <authorList>
            <person name="MacKellar D.C."/>
            <person name="Lieber L."/>
            <person name="Norman J."/>
            <person name="Bolger A."/>
            <person name="Tobin C."/>
            <person name="Murray J.W."/>
            <person name="Friesen M."/>
            <person name="Prell J."/>
        </authorList>
    </citation>
    <scope>NUCLEOTIDE SEQUENCE [LARGE SCALE GENOMIC DNA]</scope>
    <source>
        <strain evidence="5">UBT1</strain>
    </source>
</reference>
<dbReference type="RefSeq" id="WP_066888772.1">
    <property type="nucleotide sequence ID" value="NZ_CP171739.1"/>
</dbReference>
<dbReference type="AlphaFoldDB" id="A0A132MQH0"/>
<reference evidence="2" key="3">
    <citation type="submission" date="2015-04" db="EMBL/GenBank/DDBJ databases">
        <title>Physiological reanalysis, assessment of diazotrophy, and genome sequences of multiple isolates of Streptomyces thermoautotrophicus.</title>
        <authorList>
            <person name="MacKellar D.C."/>
            <person name="Lieber L."/>
            <person name="Norman J."/>
            <person name="Bolger A."/>
            <person name="Tobin C."/>
            <person name="Murray J.W."/>
            <person name="Woodward J."/>
            <person name="Friesen M."/>
            <person name="Prell J."/>
        </authorList>
    </citation>
    <scope>NUCLEOTIDE SEQUENCE [LARGE SCALE GENOMIC DNA]</scope>
    <source>
        <strain evidence="2">H1</strain>
    </source>
</reference>
<evidence type="ECO:0000313" key="2">
    <source>
        <dbReference type="EMBL" id="KWX01973.1"/>
    </source>
</evidence>
<dbReference type="STRING" id="1469144.LI90_3008"/>
<dbReference type="EMBL" id="JYIJ01000018">
    <property type="protein sequence ID" value="KWX00083.1"/>
    <property type="molecule type" value="Genomic_DNA"/>
</dbReference>
<reference evidence="4" key="4">
    <citation type="submission" date="2015-04" db="EMBL/GenBank/DDBJ databases">
        <title>Physiological reanalysis, assessment of diazotrophy, and genome sequences of multiple isolates of Streptomyces thermoautotrophicus.</title>
        <authorList>
            <person name="MacKellar D.C."/>
            <person name="Lieber L."/>
            <person name="Norman J."/>
            <person name="Bolger A."/>
            <person name="Tobin C."/>
            <person name="Murray J.W."/>
            <person name="Chang R."/>
            <person name="Ford T."/>
            <person name="Nguyen P.Q."/>
            <person name="Woodward J."/>
            <person name="Permingeat H."/>
            <person name="Joshi N.S."/>
            <person name="Silver P.A."/>
            <person name="Usadel B."/>
            <person name="Rutherford A.W."/>
            <person name="Friesen M."/>
            <person name="Prell J."/>
        </authorList>
    </citation>
    <scope>NUCLEOTIDE SEQUENCE [LARGE SCALE GENOMIC DNA]</scope>
    <source>
        <strain evidence="4">H1</strain>
    </source>
</reference>
<dbReference type="Pfam" id="PF14431">
    <property type="entry name" value="YwqJ-deaminase"/>
    <property type="match status" value="1"/>
</dbReference>
<dbReference type="PATRIC" id="fig|1469144.10.peg.3244"/>
<evidence type="ECO:0000313" key="6">
    <source>
        <dbReference type="Proteomes" id="UP000070659"/>
    </source>
</evidence>
<evidence type="ECO:0000313" key="4">
    <source>
        <dbReference type="Proteomes" id="UP000070188"/>
    </source>
</evidence>
<dbReference type="EMBL" id="LAXD01000001">
    <property type="protein sequence ID" value="KWX01973.1"/>
    <property type="molecule type" value="Genomic_DNA"/>
</dbReference>
<dbReference type="Proteomes" id="UP000070188">
    <property type="component" value="Unassembled WGS sequence"/>
</dbReference>
<evidence type="ECO:0008006" key="7">
    <source>
        <dbReference type="Google" id="ProtNLM"/>
    </source>
</evidence>
<dbReference type="Proteomes" id="UP000070659">
    <property type="component" value="Unassembled WGS sequence"/>
</dbReference>
<reference evidence="1 6" key="1">
    <citation type="submission" date="2015-02" db="EMBL/GenBank/DDBJ databases">
        <title>Physiological reanalysis, assessment of diazotrophy, and genome sequences of multiple isolates of Streptomyces thermoautotrophicus.</title>
        <authorList>
            <person name="MacKellar D.C."/>
            <person name="Lieber L."/>
            <person name="Norman J."/>
            <person name="Bolger A."/>
            <person name="Tobin C."/>
            <person name="Murray J.W."/>
            <person name="Prell J."/>
        </authorList>
    </citation>
    <scope>NUCLEOTIDE SEQUENCE [LARGE SCALE GENOMIC DNA]</scope>
    <source>
        <strain evidence="1 6">UBT1</strain>
    </source>
</reference>
<name>A0A132MQH0_9ACTN</name>
<dbReference type="EMBL" id="JYIK01000346">
    <property type="protein sequence ID" value="KWX10681.1"/>
    <property type="molecule type" value="Genomic_DNA"/>
</dbReference>